<reference evidence="3 4" key="1">
    <citation type="submission" date="2016-11" db="EMBL/GenBank/DDBJ databases">
        <authorList>
            <person name="Jaros S."/>
            <person name="Januszkiewicz K."/>
            <person name="Wedrychowicz H."/>
        </authorList>
    </citation>
    <scope>NUCLEOTIDE SEQUENCE [LARGE SCALE GENOMIC DNA]</scope>
    <source>
        <strain evidence="3 4">GAS499</strain>
    </source>
</reference>
<feature type="chain" id="PRO_5012952004" evidence="2">
    <location>
        <begin position="24"/>
        <end position="86"/>
    </location>
</feature>
<evidence type="ECO:0000313" key="3">
    <source>
        <dbReference type="EMBL" id="SHL08694.1"/>
    </source>
</evidence>
<name>A0A1M6XRX1_9BRAD</name>
<feature type="region of interest" description="Disordered" evidence="1">
    <location>
        <begin position="55"/>
        <end position="86"/>
    </location>
</feature>
<evidence type="ECO:0000256" key="1">
    <source>
        <dbReference type="SAM" id="MobiDB-lite"/>
    </source>
</evidence>
<gene>
    <name evidence="3" type="ORF">SAMN05444159_4957</name>
</gene>
<sequence>MTTSVRLRPAVAALLIGLGLALAAAGDGRCDPVREEIDATRQSIIQGVRDDIQRRVKQQSRIDSAGRTEVVSQPVPPHRVKKTLPK</sequence>
<dbReference type="Proteomes" id="UP000189935">
    <property type="component" value="Chromosome I"/>
</dbReference>
<dbReference type="AlphaFoldDB" id="A0A1M6XRX1"/>
<organism evidence="3 4">
    <name type="scientific">Bradyrhizobium lablabi</name>
    <dbReference type="NCBI Taxonomy" id="722472"/>
    <lineage>
        <taxon>Bacteria</taxon>
        <taxon>Pseudomonadati</taxon>
        <taxon>Pseudomonadota</taxon>
        <taxon>Alphaproteobacteria</taxon>
        <taxon>Hyphomicrobiales</taxon>
        <taxon>Nitrobacteraceae</taxon>
        <taxon>Bradyrhizobium</taxon>
    </lineage>
</organism>
<keyword evidence="2" id="KW-0732">Signal</keyword>
<dbReference type="EMBL" id="LT670844">
    <property type="protein sequence ID" value="SHL08694.1"/>
    <property type="molecule type" value="Genomic_DNA"/>
</dbReference>
<proteinExistence type="predicted"/>
<evidence type="ECO:0000313" key="4">
    <source>
        <dbReference type="Proteomes" id="UP000189935"/>
    </source>
</evidence>
<feature type="signal peptide" evidence="2">
    <location>
        <begin position="1"/>
        <end position="23"/>
    </location>
</feature>
<accession>A0A1M6XRX1</accession>
<evidence type="ECO:0000256" key="2">
    <source>
        <dbReference type="SAM" id="SignalP"/>
    </source>
</evidence>
<protein>
    <submittedName>
        <fullName evidence="3">Uncharacterized protein</fullName>
    </submittedName>
</protein>